<evidence type="ECO:0000313" key="2">
    <source>
        <dbReference type="EMBL" id="HIV85206.1"/>
    </source>
</evidence>
<feature type="transmembrane region" description="Helical" evidence="1">
    <location>
        <begin position="41"/>
        <end position="64"/>
    </location>
</feature>
<comment type="caution">
    <text evidence="2">The sequence shown here is derived from an EMBL/GenBank/DDBJ whole genome shotgun (WGS) entry which is preliminary data.</text>
</comment>
<proteinExistence type="predicted"/>
<name>A0A9D1PNX4_9FIRM</name>
<keyword evidence="1" id="KW-0472">Membrane</keyword>
<dbReference type="Proteomes" id="UP000824162">
    <property type="component" value="Unassembled WGS sequence"/>
</dbReference>
<dbReference type="InterPro" id="IPR046088">
    <property type="entry name" value="DUF6106"/>
</dbReference>
<organism evidence="2 3">
    <name type="scientific">Candidatus Monoglobus merdigallinarum</name>
    <dbReference type="NCBI Taxonomy" id="2838698"/>
    <lineage>
        <taxon>Bacteria</taxon>
        <taxon>Bacillati</taxon>
        <taxon>Bacillota</taxon>
        <taxon>Clostridia</taxon>
        <taxon>Monoglobales</taxon>
        <taxon>Monoglobaceae</taxon>
        <taxon>Monoglobus</taxon>
    </lineage>
</organism>
<evidence type="ECO:0000313" key="3">
    <source>
        <dbReference type="Proteomes" id="UP000824162"/>
    </source>
</evidence>
<dbReference type="EMBL" id="DXIJ01000003">
    <property type="protein sequence ID" value="HIV85206.1"/>
    <property type="molecule type" value="Genomic_DNA"/>
</dbReference>
<keyword evidence="1" id="KW-0812">Transmembrane</keyword>
<sequence length="173" mass="19777">MDIFIEQLVKKKRDTLDYLKIAGGIVGAILVIYLLGPLMGIIPAMGFVILLVMVGLIYLLYLLITSVNMEYEYAFTNGSLDVDAIINRRKRKRLTELEAKEIELMAKRSNPSFERYMNSAAYKKIYACADKNGEDLYFVIYNQGGEGRMLLFSPKEEIVEAFRKMNPQNVEVN</sequence>
<dbReference type="Pfam" id="PF19601">
    <property type="entry name" value="DUF6106"/>
    <property type="match status" value="1"/>
</dbReference>
<accession>A0A9D1PNX4</accession>
<evidence type="ECO:0000256" key="1">
    <source>
        <dbReference type="SAM" id="Phobius"/>
    </source>
</evidence>
<reference evidence="2" key="1">
    <citation type="journal article" date="2021" name="PeerJ">
        <title>Extensive microbial diversity within the chicken gut microbiome revealed by metagenomics and culture.</title>
        <authorList>
            <person name="Gilroy R."/>
            <person name="Ravi A."/>
            <person name="Getino M."/>
            <person name="Pursley I."/>
            <person name="Horton D.L."/>
            <person name="Alikhan N.F."/>
            <person name="Baker D."/>
            <person name="Gharbi K."/>
            <person name="Hall N."/>
            <person name="Watson M."/>
            <person name="Adriaenssens E.M."/>
            <person name="Foster-Nyarko E."/>
            <person name="Jarju S."/>
            <person name="Secka A."/>
            <person name="Antonio M."/>
            <person name="Oren A."/>
            <person name="Chaudhuri R.R."/>
            <person name="La Ragione R."/>
            <person name="Hildebrand F."/>
            <person name="Pallen M.J."/>
        </authorList>
    </citation>
    <scope>NUCLEOTIDE SEQUENCE</scope>
    <source>
        <strain evidence="2">5790</strain>
    </source>
</reference>
<gene>
    <name evidence="2" type="ORF">H9900_00165</name>
</gene>
<reference evidence="2" key="2">
    <citation type="submission" date="2021-04" db="EMBL/GenBank/DDBJ databases">
        <authorList>
            <person name="Gilroy R."/>
        </authorList>
    </citation>
    <scope>NUCLEOTIDE SEQUENCE</scope>
    <source>
        <strain evidence="2">5790</strain>
    </source>
</reference>
<keyword evidence="1" id="KW-1133">Transmembrane helix</keyword>
<protein>
    <submittedName>
        <fullName evidence="2">Uncharacterized protein</fullName>
    </submittedName>
</protein>
<feature type="transmembrane region" description="Helical" evidence="1">
    <location>
        <begin position="18"/>
        <end position="35"/>
    </location>
</feature>
<dbReference type="AlphaFoldDB" id="A0A9D1PNX4"/>